<organism evidence="1 2">
    <name type="scientific">Edwardsiella piscicida</name>
    <dbReference type="NCBI Taxonomy" id="1263550"/>
    <lineage>
        <taxon>Bacteria</taxon>
        <taxon>Pseudomonadati</taxon>
        <taxon>Pseudomonadota</taxon>
        <taxon>Gammaproteobacteria</taxon>
        <taxon>Enterobacterales</taxon>
        <taxon>Hafniaceae</taxon>
        <taxon>Edwardsiella</taxon>
    </lineage>
</organism>
<dbReference type="AlphaFoldDB" id="A0AAU8P3A5"/>
<gene>
    <name evidence="1" type="ordered locus">ETAE_1023</name>
</gene>
<keyword evidence="2" id="KW-1185">Reference proteome</keyword>
<reference evidence="1 2" key="1">
    <citation type="journal article" date="2009" name="PLoS ONE">
        <title>Genome sequence of the versatile fish pathogen Edwardsiella tarda provides insights into its adaptation to broad host ranges and intracellular niches.</title>
        <authorList>
            <person name="Wang Q."/>
            <person name="Yang M."/>
            <person name="Xiao J."/>
            <person name="Wu H."/>
            <person name="Wang X."/>
            <person name="Lv Y."/>
            <person name="Xu L."/>
            <person name="Zheng H."/>
            <person name="Wang S."/>
            <person name="Zhao G."/>
            <person name="Liu Q."/>
            <person name="Zhang Y."/>
        </authorList>
    </citation>
    <scope>NUCLEOTIDE SEQUENCE [LARGE SCALE GENOMIC DNA]</scope>
    <source>
        <strain evidence="2">EIB202 / CCTCC M208068</strain>
    </source>
</reference>
<protein>
    <submittedName>
        <fullName evidence="1">Uncharacterized protein</fullName>
    </submittedName>
</protein>
<proteinExistence type="predicted"/>
<dbReference type="KEGG" id="etr:ETAE_1023"/>
<evidence type="ECO:0000313" key="1">
    <source>
        <dbReference type="EMBL" id="ACY83868.1"/>
    </source>
</evidence>
<sequence>MGYSVTDGDREFAFQGQKKQITGDRGGKGGVEGIARVDKMVGIRRAAYPLATSADQRVTG</sequence>
<accession>A0AAU8P3A5</accession>
<name>A0AAU8P3A5_EDWPI</name>
<dbReference type="EMBL" id="CP001135">
    <property type="protein sequence ID" value="ACY83868.1"/>
    <property type="molecule type" value="Genomic_DNA"/>
</dbReference>
<evidence type="ECO:0000313" key="2">
    <source>
        <dbReference type="Proteomes" id="UP000002634"/>
    </source>
</evidence>
<dbReference type="Proteomes" id="UP000002634">
    <property type="component" value="Chromosome"/>
</dbReference>